<comment type="caution">
    <text evidence="2">The sequence shown here is derived from an EMBL/GenBank/DDBJ whole genome shotgun (WGS) entry which is preliminary data.</text>
</comment>
<dbReference type="CDD" id="cd00146">
    <property type="entry name" value="PKD"/>
    <property type="match status" value="1"/>
</dbReference>
<evidence type="ECO:0000313" key="2">
    <source>
        <dbReference type="EMBL" id="MDM7854646.1"/>
    </source>
</evidence>
<feature type="domain" description="PKD" evidence="1">
    <location>
        <begin position="153"/>
        <end position="198"/>
    </location>
</feature>
<dbReference type="InterPro" id="IPR000601">
    <property type="entry name" value="PKD_dom"/>
</dbReference>
<keyword evidence="3" id="KW-1185">Reference proteome</keyword>
<dbReference type="PROSITE" id="PS50093">
    <property type="entry name" value="PKD"/>
    <property type="match status" value="1"/>
</dbReference>
<reference evidence="2 3" key="1">
    <citation type="submission" date="2023-06" db="EMBL/GenBank/DDBJ databases">
        <title>Cellulomonas sp. MW4 Whole genome sequence.</title>
        <authorList>
            <person name="Park S."/>
        </authorList>
    </citation>
    <scope>NUCLEOTIDE SEQUENCE [LARGE SCALE GENOMIC DNA]</scope>
    <source>
        <strain evidence="2 3">MW4</strain>
    </source>
</reference>
<dbReference type="Proteomes" id="UP001529338">
    <property type="component" value="Unassembled WGS sequence"/>
</dbReference>
<dbReference type="RefSeq" id="WP_289454416.1">
    <property type="nucleotide sequence ID" value="NZ_JAUCGQ010000001.1"/>
</dbReference>
<dbReference type="EMBL" id="JAUCGQ010000001">
    <property type="protein sequence ID" value="MDM7854646.1"/>
    <property type="molecule type" value="Genomic_DNA"/>
</dbReference>
<organism evidence="2 3">
    <name type="scientific">Cellulomonas alba</name>
    <dbReference type="NCBI Taxonomy" id="3053467"/>
    <lineage>
        <taxon>Bacteria</taxon>
        <taxon>Bacillati</taxon>
        <taxon>Actinomycetota</taxon>
        <taxon>Actinomycetes</taxon>
        <taxon>Micrococcales</taxon>
        <taxon>Cellulomonadaceae</taxon>
        <taxon>Cellulomonas</taxon>
    </lineage>
</organism>
<sequence length="250" mass="26675">MAGREQSQYEAAHPDPAKALREYRRAIICGVDTGGAAPGPDFTDDVCPREGGPLPPSCDGQDPVLPLWVRARATPQSAWQPWQLVSGWACPGDLLPPFTEADFRRLPLAAPALTMQPARGWVLVNQDTIAFSANATQTLRTTLLGNRVTVVATPQSYTWDWGDGTRTTSAGPGHPYPHQDVAHTYTALGTRRITLTVTWTGTFQYAGQAAATAIAGTASTTASTAPFVVEERRGHLVSGTCDQEPHAPGC</sequence>
<dbReference type="Gene3D" id="2.60.40.10">
    <property type="entry name" value="Immunoglobulins"/>
    <property type="match status" value="1"/>
</dbReference>
<dbReference type="SUPFAM" id="SSF49299">
    <property type="entry name" value="PKD domain"/>
    <property type="match status" value="1"/>
</dbReference>
<name>A0ABT7SEP2_9CELL</name>
<gene>
    <name evidence="2" type="ORF">QRT04_06865</name>
</gene>
<evidence type="ECO:0000313" key="3">
    <source>
        <dbReference type="Proteomes" id="UP001529338"/>
    </source>
</evidence>
<accession>A0ABT7SEP2</accession>
<proteinExistence type="predicted"/>
<evidence type="ECO:0000259" key="1">
    <source>
        <dbReference type="PROSITE" id="PS50093"/>
    </source>
</evidence>
<dbReference type="InterPro" id="IPR013783">
    <property type="entry name" value="Ig-like_fold"/>
</dbReference>
<protein>
    <recommendedName>
        <fullName evidence="1">PKD domain-containing protein</fullName>
    </recommendedName>
</protein>
<dbReference type="InterPro" id="IPR035986">
    <property type="entry name" value="PKD_dom_sf"/>
</dbReference>